<keyword evidence="1" id="KW-0732">Signal</keyword>
<evidence type="ECO:0000313" key="2">
    <source>
        <dbReference type="Proteomes" id="UP000694888"/>
    </source>
</evidence>
<dbReference type="RefSeq" id="XP_012939574.1">
    <property type="nucleotide sequence ID" value="XM_013084120.2"/>
</dbReference>
<evidence type="ECO:0000313" key="3">
    <source>
        <dbReference type="RefSeq" id="XP_012939574.1"/>
    </source>
</evidence>
<keyword evidence="2" id="KW-1185">Reference proteome</keyword>
<gene>
    <name evidence="3" type="primary">LOC101850091</name>
</gene>
<organism evidence="2 3">
    <name type="scientific">Aplysia californica</name>
    <name type="common">California sea hare</name>
    <dbReference type="NCBI Taxonomy" id="6500"/>
    <lineage>
        <taxon>Eukaryota</taxon>
        <taxon>Metazoa</taxon>
        <taxon>Spiralia</taxon>
        <taxon>Lophotrochozoa</taxon>
        <taxon>Mollusca</taxon>
        <taxon>Gastropoda</taxon>
        <taxon>Heterobranchia</taxon>
        <taxon>Euthyneura</taxon>
        <taxon>Tectipleura</taxon>
        <taxon>Aplysiida</taxon>
        <taxon>Aplysioidea</taxon>
        <taxon>Aplysiidae</taxon>
        <taxon>Aplysia</taxon>
    </lineage>
</organism>
<feature type="signal peptide" evidence="1">
    <location>
        <begin position="1"/>
        <end position="28"/>
    </location>
</feature>
<reference evidence="3" key="1">
    <citation type="submission" date="2025-08" db="UniProtKB">
        <authorList>
            <consortium name="RefSeq"/>
        </authorList>
    </citation>
    <scope>IDENTIFICATION</scope>
</reference>
<accession>A0ABM1A2K6</accession>
<proteinExistence type="predicted"/>
<name>A0ABM1A2K6_APLCA</name>
<protein>
    <submittedName>
        <fullName evidence="3">Multiple epidermal growth factor-like domains protein 10 isoform X1</fullName>
    </submittedName>
</protein>
<sequence length="296" mass="32437">MALLTNVMGSGTLCVLLLICSSLYAAEATTTASTPTQTNPTTPTPGSGQYNDTCNPDGSDCAQGLTCLNDTIEPLCVCSSSLFFNGSLCVEKKQYNEPCDPSVTNECAQGFECLNSTSEDLCECPSHQYYNESLCEERKQHKETCDSNTPNECAQGFECLSLSNPPGFLCECPSHQYYKESLCVEKLQFNETCRPDGECAENLQCDNETGTCFCLPSLYYNGSSCVESKCQLFSQSFRETRAYSSLGPLLLPCVNIGTATAFLNPYPYIKLLYRCPLLVKTRDLSLLLSKKSCKFA</sequence>
<dbReference type="GeneID" id="101850091"/>
<feature type="chain" id="PRO_5045822715" evidence="1">
    <location>
        <begin position="29"/>
        <end position="296"/>
    </location>
</feature>
<evidence type="ECO:0000256" key="1">
    <source>
        <dbReference type="SAM" id="SignalP"/>
    </source>
</evidence>
<dbReference type="Proteomes" id="UP000694888">
    <property type="component" value="Unplaced"/>
</dbReference>